<evidence type="ECO:0000313" key="2">
    <source>
        <dbReference type="Proteomes" id="UP001374584"/>
    </source>
</evidence>
<sequence length="67" mass="7661">MKVAGIFSHRGLAHQSVVPSRRFVFCFVRVVVNGQCHRRVEAAEKARLFTHEDSSLSLKHSISKWLL</sequence>
<reference evidence="1 2" key="1">
    <citation type="submission" date="2024-01" db="EMBL/GenBank/DDBJ databases">
        <title>The genomes of 5 underutilized Papilionoideae crops provide insights into root nodulation and disease resistanc.</title>
        <authorList>
            <person name="Jiang F."/>
        </authorList>
    </citation>
    <scope>NUCLEOTIDE SEQUENCE [LARGE SCALE GENOMIC DNA]</scope>
    <source>
        <strain evidence="1">JINMINGXINNONG_FW02</strain>
        <tissue evidence="1">Leaves</tissue>
    </source>
</reference>
<dbReference type="AlphaFoldDB" id="A0AAN9MQA8"/>
<gene>
    <name evidence="1" type="ORF">VNO80_15418</name>
</gene>
<name>A0AAN9MQA8_PHACN</name>
<evidence type="ECO:0000313" key="1">
    <source>
        <dbReference type="EMBL" id="KAK7356152.1"/>
    </source>
</evidence>
<dbReference type="Proteomes" id="UP001374584">
    <property type="component" value="Unassembled WGS sequence"/>
</dbReference>
<dbReference type="EMBL" id="JAYMYR010000006">
    <property type="protein sequence ID" value="KAK7356152.1"/>
    <property type="molecule type" value="Genomic_DNA"/>
</dbReference>
<comment type="caution">
    <text evidence="1">The sequence shown here is derived from an EMBL/GenBank/DDBJ whole genome shotgun (WGS) entry which is preliminary data.</text>
</comment>
<organism evidence="1 2">
    <name type="scientific">Phaseolus coccineus</name>
    <name type="common">Scarlet runner bean</name>
    <name type="synonym">Phaseolus multiflorus</name>
    <dbReference type="NCBI Taxonomy" id="3886"/>
    <lineage>
        <taxon>Eukaryota</taxon>
        <taxon>Viridiplantae</taxon>
        <taxon>Streptophyta</taxon>
        <taxon>Embryophyta</taxon>
        <taxon>Tracheophyta</taxon>
        <taxon>Spermatophyta</taxon>
        <taxon>Magnoliopsida</taxon>
        <taxon>eudicotyledons</taxon>
        <taxon>Gunneridae</taxon>
        <taxon>Pentapetalae</taxon>
        <taxon>rosids</taxon>
        <taxon>fabids</taxon>
        <taxon>Fabales</taxon>
        <taxon>Fabaceae</taxon>
        <taxon>Papilionoideae</taxon>
        <taxon>50 kb inversion clade</taxon>
        <taxon>NPAAA clade</taxon>
        <taxon>indigoferoid/millettioid clade</taxon>
        <taxon>Phaseoleae</taxon>
        <taxon>Phaseolus</taxon>
    </lineage>
</organism>
<accession>A0AAN9MQA8</accession>
<protein>
    <submittedName>
        <fullName evidence="1">Uncharacterized protein</fullName>
    </submittedName>
</protein>
<proteinExistence type="predicted"/>
<keyword evidence="2" id="KW-1185">Reference proteome</keyword>